<keyword evidence="1" id="KW-0285">Flavoprotein</keyword>
<organism evidence="5 6">
    <name type="scientific">Pseudonocardia ailaonensis</name>
    <dbReference type="NCBI Taxonomy" id="367279"/>
    <lineage>
        <taxon>Bacteria</taxon>
        <taxon>Bacillati</taxon>
        <taxon>Actinomycetota</taxon>
        <taxon>Actinomycetes</taxon>
        <taxon>Pseudonocardiales</taxon>
        <taxon>Pseudonocardiaceae</taxon>
        <taxon>Pseudonocardia</taxon>
    </lineage>
</organism>
<dbReference type="SUPFAM" id="SSF51905">
    <property type="entry name" value="FAD/NAD(P)-binding domain"/>
    <property type="match status" value="1"/>
</dbReference>
<evidence type="ECO:0000313" key="6">
    <source>
        <dbReference type="Proteomes" id="UP001500449"/>
    </source>
</evidence>
<dbReference type="RefSeq" id="WP_344426223.1">
    <property type="nucleotide sequence ID" value="NZ_BAAAQK010000028.1"/>
</dbReference>
<comment type="caution">
    <text evidence="5">The sequence shown here is derived from an EMBL/GenBank/DDBJ whole genome shotgun (WGS) entry which is preliminary data.</text>
</comment>
<dbReference type="InterPro" id="IPR036188">
    <property type="entry name" value="FAD/NAD-bd_sf"/>
</dbReference>
<dbReference type="InterPro" id="IPR023753">
    <property type="entry name" value="FAD/NAD-binding_dom"/>
</dbReference>
<evidence type="ECO:0000256" key="3">
    <source>
        <dbReference type="ARBA" id="ARBA00048132"/>
    </source>
</evidence>
<dbReference type="Pfam" id="PF07992">
    <property type="entry name" value="Pyr_redox_2"/>
    <property type="match status" value="1"/>
</dbReference>
<dbReference type="PRINTS" id="PR00469">
    <property type="entry name" value="PNDRDTASEII"/>
</dbReference>
<evidence type="ECO:0000256" key="1">
    <source>
        <dbReference type="ARBA" id="ARBA00022630"/>
    </source>
</evidence>
<dbReference type="InterPro" id="IPR050097">
    <property type="entry name" value="Ferredoxin-NADP_redctase_2"/>
</dbReference>
<protein>
    <submittedName>
        <fullName evidence="5">NAD(P)/FAD-dependent oxidoreductase</fullName>
    </submittedName>
</protein>
<sequence>MNMDDVVVVGGGVAGLSAALVLSRARWSVVVVDAGEPRNAPADGVHNYLGREGTPPRELTAVGRAEASAYGARIVAGEAVTAVRIPGGFAVTLASGEVLRGRRLLVTTGLTDELPAIDGLAARWGRDVLHCPFCHGHEVRDRPIGVLGLGGAGLFQAQLFRQWSRDVTLFLHTGDQPTAQQWAELAARGIQVVDGEVTGVEVTDDRLSGIRLDSGAVVPREALVVASTARARSAVLESLGITPVEIEAHGIVAGSQIPTTPRTGATSVPGVYVAGSLAEVSAIVIASAAHAAGVAGAITMDLVTEDVARAVAGPFSAESEREIAVAAHGL</sequence>
<dbReference type="Proteomes" id="UP001500449">
    <property type="component" value="Unassembled WGS sequence"/>
</dbReference>
<keyword evidence="6" id="KW-1185">Reference proteome</keyword>
<name>A0ABN2NR77_9PSEU</name>
<dbReference type="PANTHER" id="PTHR48105">
    <property type="entry name" value="THIOREDOXIN REDUCTASE 1-RELATED-RELATED"/>
    <property type="match status" value="1"/>
</dbReference>
<comment type="catalytic activity">
    <reaction evidence="3">
        <text>[thioredoxin]-dithiol + NADP(+) = [thioredoxin]-disulfide + NADPH + H(+)</text>
        <dbReference type="Rhea" id="RHEA:20345"/>
        <dbReference type="Rhea" id="RHEA-COMP:10698"/>
        <dbReference type="Rhea" id="RHEA-COMP:10700"/>
        <dbReference type="ChEBI" id="CHEBI:15378"/>
        <dbReference type="ChEBI" id="CHEBI:29950"/>
        <dbReference type="ChEBI" id="CHEBI:50058"/>
        <dbReference type="ChEBI" id="CHEBI:57783"/>
        <dbReference type="ChEBI" id="CHEBI:58349"/>
        <dbReference type="EC" id="1.8.1.9"/>
    </reaction>
</comment>
<gene>
    <name evidence="5" type="ORF">GCM10009836_65600</name>
</gene>
<evidence type="ECO:0000313" key="5">
    <source>
        <dbReference type="EMBL" id="GAA1875229.1"/>
    </source>
</evidence>
<proteinExistence type="predicted"/>
<evidence type="ECO:0000259" key="4">
    <source>
        <dbReference type="Pfam" id="PF07992"/>
    </source>
</evidence>
<dbReference type="EMBL" id="BAAAQK010000028">
    <property type="protein sequence ID" value="GAA1875229.1"/>
    <property type="molecule type" value="Genomic_DNA"/>
</dbReference>
<dbReference type="PRINTS" id="PR00368">
    <property type="entry name" value="FADPNR"/>
</dbReference>
<evidence type="ECO:0000256" key="2">
    <source>
        <dbReference type="ARBA" id="ARBA00023002"/>
    </source>
</evidence>
<reference evidence="5 6" key="1">
    <citation type="journal article" date="2019" name="Int. J. Syst. Evol. Microbiol.">
        <title>The Global Catalogue of Microorganisms (GCM) 10K type strain sequencing project: providing services to taxonomists for standard genome sequencing and annotation.</title>
        <authorList>
            <consortium name="The Broad Institute Genomics Platform"/>
            <consortium name="The Broad Institute Genome Sequencing Center for Infectious Disease"/>
            <person name="Wu L."/>
            <person name="Ma J."/>
        </authorList>
    </citation>
    <scope>NUCLEOTIDE SEQUENCE [LARGE SCALE GENOMIC DNA]</scope>
    <source>
        <strain evidence="5 6">JCM 16009</strain>
    </source>
</reference>
<dbReference type="Gene3D" id="3.50.50.60">
    <property type="entry name" value="FAD/NAD(P)-binding domain"/>
    <property type="match status" value="2"/>
</dbReference>
<accession>A0ABN2NR77</accession>
<feature type="domain" description="FAD/NAD(P)-binding" evidence="4">
    <location>
        <begin position="5"/>
        <end position="291"/>
    </location>
</feature>
<keyword evidence="2" id="KW-0560">Oxidoreductase</keyword>